<dbReference type="PANTHER" id="PTHR33232">
    <property type="entry name" value="PROTEIN SIEVE ELEMENT OCCLUSION B-LIKE"/>
    <property type="match status" value="1"/>
</dbReference>
<dbReference type="AlphaFoldDB" id="A0A067LD17"/>
<dbReference type="InterPro" id="IPR027942">
    <property type="entry name" value="SEO_N"/>
</dbReference>
<feature type="compositionally biased region" description="Basic and acidic residues" evidence="2">
    <location>
        <begin position="35"/>
        <end position="49"/>
    </location>
</feature>
<evidence type="ECO:0000313" key="6">
    <source>
        <dbReference type="Proteomes" id="UP000027138"/>
    </source>
</evidence>
<feature type="domain" description="Sieve element occlusion C-terminal" evidence="4">
    <location>
        <begin position="494"/>
        <end position="698"/>
    </location>
</feature>
<evidence type="ECO:0000259" key="4">
    <source>
        <dbReference type="Pfam" id="PF14577"/>
    </source>
</evidence>
<reference evidence="5 6" key="1">
    <citation type="journal article" date="2014" name="PLoS ONE">
        <title>Global Analysis of Gene Expression Profiles in Physic Nut (Jatropha curcas L.) Seedlings Exposed to Salt Stress.</title>
        <authorList>
            <person name="Zhang L."/>
            <person name="Zhang C."/>
            <person name="Wu P."/>
            <person name="Chen Y."/>
            <person name="Li M."/>
            <person name="Jiang H."/>
            <person name="Wu G."/>
        </authorList>
    </citation>
    <scope>NUCLEOTIDE SEQUENCE [LARGE SCALE GENOMIC DNA]</scope>
    <source>
        <strain evidence="6">cv. GZQX0401</strain>
        <tissue evidence="5">Young leaves</tissue>
    </source>
</reference>
<feature type="coiled-coil region" evidence="1">
    <location>
        <begin position="283"/>
        <end position="317"/>
    </location>
</feature>
<dbReference type="Pfam" id="PF14576">
    <property type="entry name" value="SEO_N"/>
    <property type="match status" value="1"/>
</dbReference>
<evidence type="ECO:0000313" key="5">
    <source>
        <dbReference type="EMBL" id="KDP46376.1"/>
    </source>
</evidence>
<keyword evidence="1" id="KW-0175">Coiled coil</keyword>
<keyword evidence="6" id="KW-1185">Reference proteome</keyword>
<sequence length="1116" mass="129336">MSGKKTVGIPDGVVELMKEIQSQRKSTDEESFVEAVDREKRDRDKKRQDQSGSETVNECNVKPLLNLVEDIVNRAIRNVTSTVLDIRAYMEDDSHQEEAVYLRENFNFILDQISYKIAYHTSSKEHPHRTVKSILFKILKDHSWEDRLILTLTAFALNYGECWHLALIYSSRQLAESLSILKQVADIHKQPDHSSPPLQAVNDLVMAIMDVTRCIIDFQRVQYQLGRLNKSKLEPLEAMERVNYIPIAIYWTIRSVLVAASKITRFISMGLNYVISGIEKAELIDLTEVLTEKRQRLQKLKEDFNSCLEEATILKRQEIIKSLMEVPQVDNMNILRALFYYKNDPQQLIQKQEKFELEVLRKKLVLLLISDLDISEEDIRIVEDIYSKSTTKTGHQANRLEIVWLPIIDQPKDWEREDTKVKFEKKQSAMKWYTVHQPSLIAKEVIKLAKEEWHFGKQPIIVVIDAQGQVACPDAFPMIYVWGYEADPFTISAAEALWKEKSWNLELLLGGIDQPILDLINKSKNDCICLYGGEDMEWINMFEIRAPSVVQAAKDVLKMVYVGKWKSNEQLQIYDTKSNGQNLKLSKEKNLKLSKENQMKFWKRLVNMGHSRMQLGKTIYEDTIMQDIISLLNLGASSGGWAVICRGSDFRIKAKGKQILYSLLNFCEWKDNIRRPDFLGALEHYLKMNPGHVDVYKHIKSHEEIMDIFERTPKVGCMEILKALVSATDDWQPLVCGTTKQRVSVDLLKRKKSLLLLLSGCNISEEELAVLMQIYQESHGTATSNEESDYEIVWLPIVDASEMTTEIAQEFTSKQEKIPWYTVYNLSMISEAATKFIKQVWHYEGKTILVVLDQQGRVVCPNALNMISIWRKDAFPCTISREEAKWKDKDMVWSLDLIVDELNPRIRKWVENDYIVCLYGGGDINWIKNFTRTAKEVSKSATIHLEMLYVGKSNLNHRGWRNIESFEEEELSHVWRDRLGLIWFWYRIKSMWLSRYQIVKTIEGDEIMQELTTLLSFDSSECGWAIMNKGSKPGVIAKAKGSDFLDCLSNFENWKEEASQKGFVPTLKEKLTHLHKPEDCFQLVLPELAETKLETGECCHCHRSMQRFITFKCCGK</sequence>
<feature type="domain" description="Sieve element occlusion C-terminal" evidence="4">
    <location>
        <begin position="880"/>
        <end position="1114"/>
    </location>
</feature>
<protein>
    <recommendedName>
        <fullName evidence="7">Sieve element occlusion C-terminal domain-containing protein</fullName>
    </recommendedName>
</protein>
<proteinExistence type="predicted"/>
<dbReference type="InterPro" id="IPR039299">
    <property type="entry name" value="SEOA"/>
</dbReference>
<dbReference type="InterPro" id="IPR027944">
    <property type="entry name" value="SEO_C"/>
</dbReference>
<name>A0A067LD17_JATCU</name>
<dbReference type="PANTHER" id="PTHR33232:SF9">
    <property type="entry name" value="PROTEIN SIEVE ELEMENT OCCLUSION B"/>
    <property type="match status" value="1"/>
</dbReference>
<dbReference type="OrthoDB" id="851120at2759"/>
<feature type="domain" description="Sieve element occlusion N-terminal" evidence="3">
    <location>
        <begin position="55"/>
        <end position="321"/>
    </location>
</feature>
<evidence type="ECO:0000256" key="1">
    <source>
        <dbReference type="SAM" id="Coils"/>
    </source>
</evidence>
<dbReference type="EMBL" id="KK914219">
    <property type="protein sequence ID" value="KDP46376.1"/>
    <property type="molecule type" value="Genomic_DNA"/>
</dbReference>
<organism evidence="5 6">
    <name type="scientific">Jatropha curcas</name>
    <name type="common">Barbados nut</name>
    <dbReference type="NCBI Taxonomy" id="180498"/>
    <lineage>
        <taxon>Eukaryota</taxon>
        <taxon>Viridiplantae</taxon>
        <taxon>Streptophyta</taxon>
        <taxon>Embryophyta</taxon>
        <taxon>Tracheophyta</taxon>
        <taxon>Spermatophyta</taxon>
        <taxon>Magnoliopsida</taxon>
        <taxon>eudicotyledons</taxon>
        <taxon>Gunneridae</taxon>
        <taxon>Pentapetalae</taxon>
        <taxon>rosids</taxon>
        <taxon>fabids</taxon>
        <taxon>Malpighiales</taxon>
        <taxon>Euphorbiaceae</taxon>
        <taxon>Crotonoideae</taxon>
        <taxon>Jatropheae</taxon>
        <taxon>Jatropha</taxon>
    </lineage>
</organism>
<dbReference type="Proteomes" id="UP000027138">
    <property type="component" value="Unassembled WGS sequence"/>
</dbReference>
<evidence type="ECO:0000259" key="3">
    <source>
        <dbReference type="Pfam" id="PF14576"/>
    </source>
</evidence>
<dbReference type="KEGG" id="jcu:105633559"/>
<evidence type="ECO:0008006" key="7">
    <source>
        <dbReference type="Google" id="ProtNLM"/>
    </source>
</evidence>
<gene>
    <name evidence="5" type="ORF">JCGZ_10216</name>
</gene>
<feature type="region of interest" description="Disordered" evidence="2">
    <location>
        <begin position="20"/>
        <end position="55"/>
    </location>
</feature>
<accession>A0A067LD17</accession>
<dbReference type="GO" id="GO:0010088">
    <property type="term" value="P:phloem development"/>
    <property type="evidence" value="ECO:0007669"/>
    <property type="project" value="InterPro"/>
</dbReference>
<dbReference type="STRING" id="180498.A0A067LD17"/>
<evidence type="ECO:0000256" key="2">
    <source>
        <dbReference type="SAM" id="MobiDB-lite"/>
    </source>
</evidence>
<dbReference type="Pfam" id="PF14577">
    <property type="entry name" value="SEO_C"/>
    <property type="match status" value="2"/>
</dbReference>